<evidence type="ECO:0000256" key="9">
    <source>
        <dbReference type="SAM" id="MobiDB-lite"/>
    </source>
</evidence>
<feature type="region of interest" description="Disordered" evidence="9">
    <location>
        <begin position="1"/>
        <end position="30"/>
    </location>
</feature>
<gene>
    <name evidence="8" type="primary">tsaD</name>
    <name evidence="11" type="ORF">SAMN05421512_103180</name>
</gene>
<dbReference type="GO" id="GO:0061711">
    <property type="term" value="F:tRNA N(6)-L-threonylcarbamoyladenine synthase activity"/>
    <property type="evidence" value="ECO:0007669"/>
    <property type="project" value="UniProtKB-EC"/>
</dbReference>
<dbReference type="FunFam" id="3.30.420.40:FF:000040">
    <property type="entry name" value="tRNA N6-adenosine threonylcarbamoyltransferase"/>
    <property type="match status" value="1"/>
</dbReference>
<dbReference type="EMBL" id="OBML01000003">
    <property type="protein sequence ID" value="SOB99852.1"/>
    <property type="molecule type" value="Genomic_DNA"/>
</dbReference>
<dbReference type="GO" id="GO:0002949">
    <property type="term" value="P:tRNA threonylcarbamoyladenosine modification"/>
    <property type="evidence" value="ECO:0007669"/>
    <property type="project" value="UniProtKB-UniRule"/>
</dbReference>
<dbReference type="NCBIfam" id="TIGR03723">
    <property type="entry name" value="T6A_TsaD_YgjD"/>
    <property type="match status" value="1"/>
</dbReference>
<feature type="binding site" evidence="8">
    <location>
        <position position="216"/>
    </location>
    <ligand>
        <name>substrate</name>
    </ligand>
</feature>
<comment type="function">
    <text evidence="8">Required for the formation of a threonylcarbamoyl group on adenosine at position 37 (t(6)A37) in tRNAs that read codons beginning with adenine. Is involved in the transfer of the threonylcarbamoyl moiety of threonylcarbamoyl-AMP (TC-AMP) to the N6 group of A37, together with TsaE and TsaB. TsaD likely plays a direct catalytic role in this reaction.</text>
</comment>
<dbReference type="GO" id="GO:0005737">
    <property type="term" value="C:cytoplasm"/>
    <property type="evidence" value="ECO:0007669"/>
    <property type="project" value="UniProtKB-SubCell"/>
</dbReference>
<accession>A0A285RZ44</accession>
<comment type="cofactor">
    <cofactor evidence="8">
        <name>Fe(2+)</name>
        <dbReference type="ChEBI" id="CHEBI:29033"/>
    </cofactor>
    <text evidence="8">Binds 1 Fe(2+) ion per subunit.</text>
</comment>
<dbReference type="HAMAP" id="MF_01445">
    <property type="entry name" value="TsaD"/>
    <property type="match status" value="1"/>
</dbReference>
<evidence type="ECO:0000256" key="7">
    <source>
        <dbReference type="ARBA" id="ARBA00048117"/>
    </source>
</evidence>
<dbReference type="PRINTS" id="PR00789">
    <property type="entry name" value="OSIALOPTASE"/>
</dbReference>
<dbReference type="STRING" id="538381.GCA_001696535_04292"/>
<evidence type="ECO:0000256" key="6">
    <source>
        <dbReference type="ARBA" id="ARBA00023315"/>
    </source>
</evidence>
<keyword evidence="6 8" id="KW-0012">Acyltransferase</keyword>
<evidence type="ECO:0000256" key="4">
    <source>
        <dbReference type="ARBA" id="ARBA00022723"/>
    </source>
</evidence>
<evidence type="ECO:0000259" key="10">
    <source>
        <dbReference type="Pfam" id="PF00814"/>
    </source>
</evidence>
<dbReference type="Pfam" id="PF00814">
    <property type="entry name" value="TsaD"/>
    <property type="match status" value="1"/>
</dbReference>
<dbReference type="SUPFAM" id="SSF53067">
    <property type="entry name" value="Actin-like ATPase domain"/>
    <property type="match status" value="2"/>
</dbReference>
<reference evidence="11 12" key="1">
    <citation type="submission" date="2017-08" db="EMBL/GenBank/DDBJ databases">
        <authorList>
            <person name="de Groot N.N."/>
        </authorList>
    </citation>
    <scope>NUCLEOTIDE SEQUENCE [LARGE SCALE GENOMIC DNA]</scope>
    <source>
        <strain evidence="11 12">USBA 352</strain>
    </source>
</reference>
<evidence type="ECO:0000256" key="1">
    <source>
        <dbReference type="ARBA" id="ARBA00022490"/>
    </source>
</evidence>
<feature type="binding site" evidence="8">
    <location>
        <position position="148"/>
    </location>
    <ligand>
        <name>Fe cation</name>
        <dbReference type="ChEBI" id="CHEBI:24875"/>
    </ligand>
</feature>
<protein>
    <recommendedName>
        <fullName evidence="8">tRNA N6-adenosine threonylcarbamoyltransferase</fullName>
        <ecNumber evidence="8">2.3.1.234</ecNumber>
    </recommendedName>
    <alternativeName>
        <fullName evidence="8">N6-L-threonylcarbamoyladenine synthase</fullName>
        <shortName evidence="8">t(6)A synthase</shortName>
    </alternativeName>
    <alternativeName>
        <fullName evidence="8">t(6)A37 threonylcarbamoyladenosine biosynthesis protein TsaD</fullName>
    </alternativeName>
    <alternativeName>
        <fullName evidence="8">tRNA threonylcarbamoyladenosine biosynthesis protein TsaD</fullName>
    </alternativeName>
</protein>
<comment type="catalytic activity">
    <reaction evidence="7 8">
        <text>L-threonylcarbamoyladenylate + adenosine(37) in tRNA = N(6)-L-threonylcarbamoyladenosine(37) in tRNA + AMP + H(+)</text>
        <dbReference type="Rhea" id="RHEA:37059"/>
        <dbReference type="Rhea" id="RHEA-COMP:10162"/>
        <dbReference type="Rhea" id="RHEA-COMP:10163"/>
        <dbReference type="ChEBI" id="CHEBI:15378"/>
        <dbReference type="ChEBI" id="CHEBI:73682"/>
        <dbReference type="ChEBI" id="CHEBI:74411"/>
        <dbReference type="ChEBI" id="CHEBI:74418"/>
        <dbReference type="ChEBI" id="CHEBI:456215"/>
        <dbReference type="EC" id="2.3.1.234"/>
    </reaction>
</comment>
<dbReference type="PANTHER" id="PTHR11735">
    <property type="entry name" value="TRNA N6-ADENOSINE THREONYLCARBAMOYLTRANSFERASE"/>
    <property type="match status" value="1"/>
</dbReference>
<feature type="binding site" evidence="8">
    <location>
        <position position="144"/>
    </location>
    <ligand>
        <name>Fe cation</name>
        <dbReference type="ChEBI" id="CHEBI:24875"/>
    </ligand>
</feature>
<sequence>MIRPESASANAAGSSFPLGSPDPGGPAGPLTVLGIETSCDETAAAVVRVAPDGSRQILSDVIRSQTGEHEAFGGVVPEIAARAHIRILDGLVSAALKDAGVGFGELDAVAATAGPGLIGGVIVGLTTAKAIAMAAGKPLVAVNHLEGHALTARLTDGLPFPYLLLLVSGGHTQFLLVEGVSRYRRLGSTIDDALGEAFDKTAKLLQLGFPGGPAVEKAAMRGDPSRFQLPRPMLDRPGIDLSFAGLKTALRTTAEANAPLSPQDVADLCASFQQAVTDVIGEKSRRALALFAESHPQTSPALVIAGGVAANTAIRARLEAEAAKAGARLVAPPGRLCTDNAAMIAWAGIERLAEAQAAGKSLDERDAPARPRWPLDAEAAAVIGSGRKGAKA</sequence>
<dbReference type="OrthoDB" id="9806197at2"/>
<feature type="binding site" evidence="8">
    <location>
        <position position="339"/>
    </location>
    <ligand>
        <name>Fe cation</name>
        <dbReference type="ChEBI" id="CHEBI:24875"/>
    </ligand>
</feature>
<comment type="similarity">
    <text evidence="8">Belongs to the KAE1 / TsaD family.</text>
</comment>
<dbReference type="InterPro" id="IPR017861">
    <property type="entry name" value="KAE1/TsaD"/>
</dbReference>
<evidence type="ECO:0000256" key="5">
    <source>
        <dbReference type="ARBA" id="ARBA00023004"/>
    </source>
</evidence>
<keyword evidence="4 8" id="KW-0479">Metal-binding</keyword>
<organism evidence="11 12">
    <name type="scientific">Stappia indica</name>
    <dbReference type="NCBI Taxonomy" id="538381"/>
    <lineage>
        <taxon>Bacteria</taxon>
        <taxon>Pseudomonadati</taxon>
        <taxon>Pseudomonadota</taxon>
        <taxon>Alphaproteobacteria</taxon>
        <taxon>Hyphomicrobiales</taxon>
        <taxon>Stappiaceae</taxon>
        <taxon>Stappia</taxon>
    </lineage>
</organism>
<keyword evidence="2 8" id="KW-0808">Transferase</keyword>
<evidence type="ECO:0000313" key="12">
    <source>
        <dbReference type="Proteomes" id="UP000219331"/>
    </source>
</evidence>
<dbReference type="InterPro" id="IPR043129">
    <property type="entry name" value="ATPase_NBD"/>
</dbReference>
<dbReference type="PANTHER" id="PTHR11735:SF6">
    <property type="entry name" value="TRNA N6-ADENOSINE THREONYLCARBAMOYLTRANSFERASE, MITOCHONDRIAL"/>
    <property type="match status" value="1"/>
</dbReference>
<feature type="binding site" evidence="8">
    <location>
        <begin position="166"/>
        <end position="170"/>
    </location>
    <ligand>
        <name>substrate</name>
    </ligand>
</feature>
<feature type="domain" description="Gcp-like" evidence="10">
    <location>
        <begin position="56"/>
        <end position="346"/>
    </location>
</feature>
<keyword evidence="5 8" id="KW-0408">Iron</keyword>
<keyword evidence="1 8" id="KW-0963">Cytoplasm</keyword>
<evidence type="ECO:0000256" key="8">
    <source>
        <dbReference type="HAMAP-Rule" id="MF_01445"/>
    </source>
</evidence>
<proteinExistence type="inferred from homology"/>
<evidence type="ECO:0000256" key="2">
    <source>
        <dbReference type="ARBA" id="ARBA00022679"/>
    </source>
</evidence>
<name>A0A285RZ44_9HYPH</name>
<dbReference type="FunFam" id="3.30.420.40:FF:000012">
    <property type="entry name" value="tRNA N6-adenosine threonylcarbamoyltransferase"/>
    <property type="match status" value="1"/>
</dbReference>
<dbReference type="GO" id="GO:0005506">
    <property type="term" value="F:iron ion binding"/>
    <property type="evidence" value="ECO:0007669"/>
    <property type="project" value="UniProtKB-UniRule"/>
</dbReference>
<dbReference type="EC" id="2.3.1.234" evidence="8"/>
<dbReference type="CDD" id="cd24133">
    <property type="entry name" value="ASKHA_NBD_TsaD_bac"/>
    <property type="match status" value="1"/>
</dbReference>
<keyword evidence="12" id="KW-1185">Reference proteome</keyword>
<evidence type="ECO:0000313" key="11">
    <source>
        <dbReference type="EMBL" id="SOB99852.1"/>
    </source>
</evidence>
<dbReference type="Proteomes" id="UP000219331">
    <property type="component" value="Unassembled WGS sequence"/>
</dbReference>
<keyword evidence="3 8" id="KW-0819">tRNA processing</keyword>
<evidence type="ECO:0000256" key="3">
    <source>
        <dbReference type="ARBA" id="ARBA00022694"/>
    </source>
</evidence>
<feature type="binding site" evidence="8">
    <location>
        <position position="311"/>
    </location>
    <ligand>
        <name>substrate</name>
    </ligand>
</feature>
<dbReference type="Gene3D" id="3.30.420.40">
    <property type="match status" value="2"/>
</dbReference>
<comment type="subcellular location">
    <subcellularLocation>
        <location evidence="8">Cytoplasm</location>
    </subcellularLocation>
</comment>
<feature type="binding site" evidence="8">
    <location>
        <position position="199"/>
    </location>
    <ligand>
        <name>substrate</name>
    </ligand>
</feature>
<dbReference type="AlphaFoldDB" id="A0A285RZ44"/>
<feature type="binding site" evidence="8">
    <location>
        <position position="212"/>
    </location>
    <ligand>
        <name>substrate</name>
    </ligand>
</feature>
<dbReference type="InterPro" id="IPR000905">
    <property type="entry name" value="Gcp-like_dom"/>
</dbReference>
<dbReference type="NCBIfam" id="TIGR00329">
    <property type="entry name" value="gcp_kae1"/>
    <property type="match status" value="1"/>
</dbReference>
<dbReference type="InterPro" id="IPR022450">
    <property type="entry name" value="TsaD"/>
</dbReference>